<proteinExistence type="predicted"/>
<protein>
    <submittedName>
        <fullName evidence="2">Uncharacterized protein</fullName>
    </submittedName>
</protein>
<feature type="compositionally biased region" description="Basic and acidic residues" evidence="1">
    <location>
        <begin position="101"/>
        <end position="122"/>
    </location>
</feature>
<gene>
    <name evidence="2" type="ORF">GXW78_18225</name>
</gene>
<sequence length="122" mass="13368">MPRRVPAIEGETDMPKNDDFIDFLHDQVGLDNLASAAARGLSETALAEALETHAGNHGVTVDPAEVRAAAVMLEPIARSIQRMFDVLEANRREPAPAPNGREPDRRGDPRRGRRHDDIALDV</sequence>
<accession>A0ABS5EKQ1</accession>
<organism evidence="2 3">
    <name type="scientific">Neoroseomonas terrae</name>
    <dbReference type="NCBI Taxonomy" id="424799"/>
    <lineage>
        <taxon>Bacteria</taxon>
        <taxon>Pseudomonadati</taxon>
        <taxon>Pseudomonadota</taxon>
        <taxon>Alphaproteobacteria</taxon>
        <taxon>Acetobacterales</taxon>
        <taxon>Acetobacteraceae</taxon>
        <taxon>Neoroseomonas</taxon>
    </lineage>
</organism>
<evidence type="ECO:0000313" key="2">
    <source>
        <dbReference type="EMBL" id="MBR0651613.1"/>
    </source>
</evidence>
<evidence type="ECO:0000256" key="1">
    <source>
        <dbReference type="SAM" id="MobiDB-lite"/>
    </source>
</evidence>
<name>A0ABS5EKQ1_9PROT</name>
<dbReference type="EMBL" id="JAAEDI010000019">
    <property type="protein sequence ID" value="MBR0651613.1"/>
    <property type="molecule type" value="Genomic_DNA"/>
</dbReference>
<comment type="caution">
    <text evidence="2">The sequence shown here is derived from an EMBL/GenBank/DDBJ whole genome shotgun (WGS) entry which is preliminary data.</text>
</comment>
<feature type="region of interest" description="Disordered" evidence="1">
    <location>
        <begin position="88"/>
        <end position="122"/>
    </location>
</feature>
<evidence type="ECO:0000313" key="3">
    <source>
        <dbReference type="Proteomes" id="UP000698752"/>
    </source>
</evidence>
<reference evidence="3" key="1">
    <citation type="journal article" date="2021" name="Syst. Appl. Microbiol.">
        <title>Roseomonas hellenica sp. nov., isolated from roots of wild-growing Alkanna tinctoria.</title>
        <authorList>
            <person name="Rat A."/>
            <person name="Naranjo H.D."/>
            <person name="Lebbe L."/>
            <person name="Cnockaert M."/>
            <person name="Krigas N."/>
            <person name="Grigoriadou K."/>
            <person name="Maloupa E."/>
            <person name="Willems A."/>
        </authorList>
    </citation>
    <scope>NUCLEOTIDE SEQUENCE [LARGE SCALE GENOMIC DNA]</scope>
    <source>
        <strain evidence="3">LMG 31159</strain>
    </source>
</reference>
<keyword evidence="3" id="KW-1185">Reference proteome</keyword>
<dbReference type="Proteomes" id="UP000698752">
    <property type="component" value="Unassembled WGS sequence"/>
</dbReference>